<keyword evidence="1" id="KW-1133">Transmembrane helix</keyword>
<keyword evidence="1" id="KW-0472">Membrane</keyword>
<feature type="transmembrane region" description="Helical" evidence="1">
    <location>
        <begin position="12"/>
        <end position="38"/>
    </location>
</feature>
<keyword evidence="1" id="KW-0812">Transmembrane</keyword>
<reference evidence="3" key="1">
    <citation type="submission" date="2020-05" db="EMBL/GenBank/DDBJ databases">
        <authorList>
            <person name="Chiriac C."/>
            <person name="Salcher M."/>
            <person name="Ghai R."/>
            <person name="Kavagutti S V."/>
        </authorList>
    </citation>
    <scope>NUCLEOTIDE SEQUENCE</scope>
</reference>
<accession>A0A6J6S4Y3</accession>
<evidence type="ECO:0000313" key="3">
    <source>
        <dbReference type="EMBL" id="CAB4729836.1"/>
    </source>
</evidence>
<protein>
    <submittedName>
        <fullName evidence="3">Unannotated protein</fullName>
    </submittedName>
</protein>
<organism evidence="3">
    <name type="scientific">freshwater metagenome</name>
    <dbReference type="NCBI Taxonomy" id="449393"/>
    <lineage>
        <taxon>unclassified sequences</taxon>
        <taxon>metagenomes</taxon>
        <taxon>ecological metagenomes</taxon>
    </lineage>
</organism>
<gene>
    <name evidence="3" type="ORF">UFOPK2761_00420</name>
</gene>
<proteinExistence type="predicted"/>
<dbReference type="Pfam" id="PF07811">
    <property type="entry name" value="TadE"/>
    <property type="match status" value="1"/>
</dbReference>
<sequence length="142" mass="14900">MRNGRPARRERGAAAVEFALVVPLLLTLVFGIISYGYLLSFRQSLSQAAAEGARAAAVAPATSDRQAIAFAAVGATLEATCSNDADFLTCSTATPTGCRCLKVSVSWDYAADASKPKFVFGFALPDTLTYTSTVQVNQVDAP</sequence>
<evidence type="ECO:0000259" key="2">
    <source>
        <dbReference type="Pfam" id="PF07811"/>
    </source>
</evidence>
<dbReference type="EMBL" id="CAEZYQ010000002">
    <property type="protein sequence ID" value="CAB4729836.1"/>
    <property type="molecule type" value="Genomic_DNA"/>
</dbReference>
<dbReference type="InterPro" id="IPR012495">
    <property type="entry name" value="TadE-like_dom"/>
</dbReference>
<evidence type="ECO:0000256" key="1">
    <source>
        <dbReference type="SAM" id="Phobius"/>
    </source>
</evidence>
<name>A0A6J6S4Y3_9ZZZZ</name>
<dbReference type="AlphaFoldDB" id="A0A6J6S4Y3"/>
<feature type="domain" description="TadE-like" evidence="2">
    <location>
        <begin position="12"/>
        <end position="54"/>
    </location>
</feature>